<dbReference type="EnsemblMetazoa" id="PPAI005258-RA">
    <property type="protein sequence ID" value="PPAI005258-PA"/>
    <property type="gene ID" value="PPAI005258"/>
</dbReference>
<dbReference type="Gene3D" id="3.10.270.10">
    <property type="entry name" value="Urate Oxidase"/>
    <property type="match status" value="1"/>
</dbReference>
<evidence type="ECO:0000256" key="1">
    <source>
        <dbReference type="ARBA" id="ARBA00003860"/>
    </source>
</evidence>
<dbReference type="EC" id="1.7.3.3" evidence="5"/>
<dbReference type="InterPro" id="IPR002042">
    <property type="entry name" value="Uricase"/>
</dbReference>
<dbReference type="GO" id="GO:0019628">
    <property type="term" value="P:urate catabolic process"/>
    <property type="evidence" value="ECO:0007669"/>
    <property type="project" value="TreeGrafter"/>
</dbReference>
<evidence type="ECO:0000256" key="9">
    <source>
        <dbReference type="ARBA" id="ARBA00023140"/>
    </source>
</evidence>
<dbReference type="InterPro" id="IPR019842">
    <property type="entry name" value="Uricase_CS"/>
</dbReference>
<comment type="function">
    <text evidence="1">Catalyzes the oxidation of uric acid to 5-hydroxyisourate, which is further processed to form (S)-allantoin.</text>
</comment>
<organism evidence="12 13">
    <name type="scientific">Phlebotomus papatasi</name>
    <name type="common">Sandfly</name>
    <dbReference type="NCBI Taxonomy" id="29031"/>
    <lineage>
        <taxon>Eukaryota</taxon>
        <taxon>Metazoa</taxon>
        <taxon>Ecdysozoa</taxon>
        <taxon>Arthropoda</taxon>
        <taxon>Hexapoda</taxon>
        <taxon>Insecta</taxon>
        <taxon>Pterygota</taxon>
        <taxon>Neoptera</taxon>
        <taxon>Endopterygota</taxon>
        <taxon>Diptera</taxon>
        <taxon>Nematocera</taxon>
        <taxon>Psychodoidea</taxon>
        <taxon>Psychodidae</taxon>
        <taxon>Phlebotomus</taxon>
        <taxon>Phlebotomus</taxon>
    </lineage>
</organism>
<dbReference type="PANTHER" id="PTHR42874:SF1">
    <property type="entry name" value="URICASE"/>
    <property type="match status" value="1"/>
</dbReference>
<evidence type="ECO:0000256" key="2">
    <source>
        <dbReference type="ARBA" id="ARBA00004275"/>
    </source>
</evidence>
<keyword evidence="8" id="KW-0560">Oxidoreductase</keyword>
<proteinExistence type="inferred from homology"/>
<dbReference type="PROSITE" id="PS00366">
    <property type="entry name" value="URICASE"/>
    <property type="match status" value="1"/>
</dbReference>
<keyword evidence="13" id="KW-1185">Reference proteome</keyword>
<reference evidence="12" key="1">
    <citation type="submission" date="2022-08" db="UniProtKB">
        <authorList>
            <consortium name="EnsemblMetazoa"/>
        </authorList>
    </citation>
    <scope>IDENTIFICATION</scope>
    <source>
        <strain evidence="12">Israel</strain>
    </source>
</reference>
<dbReference type="NCBIfam" id="TIGR03383">
    <property type="entry name" value="urate_oxi"/>
    <property type="match status" value="1"/>
</dbReference>
<keyword evidence="9" id="KW-0576">Peroxisome</keyword>
<dbReference type="PRINTS" id="PR00093">
    <property type="entry name" value="URICASE"/>
</dbReference>
<evidence type="ECO:0000256" key="10">
    <source>
        <dbReference type="ARBA" id="ARBA00031317"/>
    </source>
</evidence>
<dbReference type="GO" id="GO:0004846">
    <property type="term" value="F:urate oxidase activity"/>
    <property type="evidence" value="ECO:0007669"/>
    <property type="project" value="UniProtKB-EC"/>
</dbReference>
<name>A0A1B0DBR9_PHLPP</name>
<dbReference type="GO" id="GO:0005777">
    <property type="term" value="C:peroxisome"/>
    <property type="evidence" value="ECO:0007669"/>
    <property type="project" value="UniProtKB-SubCell"/>
</dbReference>
<evidence type="ECO:0000256" key="5">
    <source>
        <dbReference type="ARBA" id="ARBA00012598"/>
    </source>
</evidence>
<comment type="pathway">
    <text evidence="3">Purine metabolism; urate degradation; (S)-allantoin from urate: step 1/3.</text>
</comment>
<evidence type="ECO:0000256" key="7">
    <source>
        <dbReference type="ARBA" id="ARBA00022631"/>
    </source>
</evidence>
<evidence type="ECO:0000313" key="12">
    <source>
        <dbReference type="EnsemblMetazoa" id="PPAI005258-PA"/>
    </source>
</evidence>
<evidence type="ECO:0000313" key="13">
    <source>
        <dbReference type="Proteomes" id="UP000092462"/>
    </source>
</evidence>
<evidence type="ECO:0000256" key="11">
    <source>
        <dbReference type="ARBA" id="ARBA00048818"/>
    </source>
</evidence>
<comment type="catalytic activity">
    <reaction evidence="11">
        <text>urate + O2 + H2O = 5-hydroxyisourate + H2O2</text>
        <dbReference type="Rhea" id="RHEA:21368"/>
        <dbReference type="ChEBI" id="CHEBI:15377"/>
        <dbReference type="ChEBI" id="CHEBI:15379"/>
        <dbReference type="ChEBI" id="CHEBI:16240"/>
        <dbReference type="ChEBI" id="CHEBI:17775"/>
        <dbReference type="ChEBI" id="CHEBI:18072"/>
        <dbReference type="EC" id="1.7.3.3"/>
    </reaction>
</comment>
<dbReference type="Pfam" id="PF01014">
    <property type="entry name" value="Uricase"/>
    <property type="match status" value="1"/>
</dbReference>
<dbReference type="Proteomes" id="UP000092462">
    <property type="component" value="Unassembled WGS sequence"/>
</dbReference>
<dbReference type="VEuPathDB" id="VectorBase:PPAI005258"/>
<evidence type="ECO:0000256" key="6">
    <source>
        <dbReference type="ARBA" id="ARBA00017098"/>
    </source>
</evidence>
<comment type="subcellular location">
    <subcellularLocation>
        <location evidence="2">Peroxisome</location>
    </subcellularLocation>
</comment>
<evidence type="ECO:0000256" key="8">
    <source>
        <dbReference type="ARBA" id="ARBA00023002"/>
    </source>
</evidence>
<comment type="similarity">
    <text evidence="4">Belongs to the uricase family.</text>
</comment>
<dbReference type="PANTHER" id="PTHR42874">
    <property type="entry name" value="URICASE"/>
    <property type="match status" value="1"/>
</dbReference>
<dbReference type="EMBL" id="AJVK01004869">
    <property type="status" value="NOT_ANNOTATED_CDS"/>
    <property type="molecule type" value="Genomic_DNA"/>
</dbReference>
<sequence length="160" mass="18404">PAPTVISGIKDLRVLKTTQSSFVNFIDDEYRSLPDMKDRIFSTIVRSSWQYSSWKNLDFDKIHNRVMEIILKNFAGDADKGIMSPSVQNTLYVTEKEVLDVIPEISSIDMEMPNKHYFTVDLSKFPKVVQGENEEVFLPVDKPSGIIYAQLDRRDIKSKL</sequence>
<dbReference type="AlphaFoldDB" id="A0A1B0DBR9"/>
<dbReference type="SUPFAM" id="SSF55620">
    <property type="entry name" value="Tetrahydrobiopterin biosynthesis enzymes-like"/>
    <property type="match status" value="1"/>
</dbReference>
<protein>
    <recommendedName>
        <fullName evidence="6">Uricase</fullName>
        <ecNumber evidence="5">1.7.3.3</ecNumber>
    </recommendedName>
    <alternativeName>
        <fullName evidence="10">Urate oxidase</fullName>
    </alternativeName>
</protein>
<dbReference type="GO" id="GO:0006145">
    <property type="term" value="P:purine nucleobase catabolic process"/>
    <property type="evidence" value="ECO:0007669"/>
    <property type="project" value="TreeGrafter"/>
</dbReference>
<dbReference type="VEuPathDB" id="VectorBase:PPAPM1_000252"/>
<keyword evidence="7" id="KW-0659">Purine metabolism</keyword>
<accession>A0A1B0DBR9</accession>
<evidence type="ECO:0000256" key="3">
    <source>
        <dbReference type="ARBA" id="ARBA00004831"/>
    </source>
</evidence>
<evidence type="ECO:0000256" key="4">
    <source>
        <dbReference type="ARBA" id="ARBA00009760"/>
    </source>
</evidence>